<dbReference type="InterPro" id="IPR020846">
    <property type="entry name" value="MFS_dom"/>
</dbReference>
<dbReference type="SUPFAM" id="SSF103473">
    <property type="entry name" value="MFS general substrate transporter"/>
    <property type="match status" value="1"/>
</dbReference>
<feature type="transmembrane region" description="Helical" evidence="7">
    <location>
        <begin position="97"/>
        <end position="115"/>
    </location>
</feature>
<dbReference type="Proteomes" id="UP000004080">
    <property type="component" value="Unassembled WGS sequence"/>
</dbReference>
<accession>I8IXZ6</accession>
<evidence type="ECO:0000256" key="5">
    <source>
        <dbReference type="ARBA" id="ARBA00022989"/>
    </source>
</evidence>
<keyword evidence="6 7" id="KW-0472">Membrane</keyword>
<feature type="transmembrane region" description="Helical" evidence="7">
    <location>
        <begin position="37"/>
        <end position="57"/>
    </location>
</feature>
<dbReference type="GO" id="GO:0005886">
    <property type="term" value="C:plasma membrane"/>
    <property type="evidence" value="ECO:0007669"/>
    <property type="project" value="UniProtKB-SubCell"/>
</dbReference>
<dbReference type="STRING" id="1196324.A374_16308"/>
<dbReference type="PATRIC" id="fig|1196324.3.peg.3337"/>
<dbReference type="eggNOG" id="COG2814">
    <property type="taxonomic scope" value="Bacteria"/>
</dbReference>
<feature type="transmembrane region" description="Helical" evidence="7">
    <location>
        <begin position="199"/>
        <end position="221"/>
    </location>
</feature>
<sequence>MKKVFLLSLSMFALGFDAYIIAGLVPAISKTYQTDVAHVGLAVSLFTLCYAISAPLFSSLLAGKPLKKILVYSLVVFTLANGLTIISPTFFTFLLSRAIAGASAGLFSPLAVSAATQLVSNDKKGRAIGLTMGGMSTGTVVGVPIGLYISNVSNWQACLFVLVVIGVIASLGIFKWLPEFPASPPPALKERLKMLVDQRVAITVMITFFASIASLGLYTYLAPLIKEFSTKESLTTFLWAWGFGGMIGSLLIGHVVDRCKNTKKLVTFILVLLAISILCIPFVMSFPFFKYVPFFVWGAMGWACIAPQQHALLRYQPENGSAAVALNSSVNYLGSSIGATLGGVVLSLQLGTLPLIYFAALSMIIALAVHVTFYTSVRGLPRY</sequence>
<evidence type="ECO:0000313" key="9">
    <source>
        <dbReference type="EMBL" id="EIT84366.1"/>
    </source>
</evidence>
<dbReference type="AlphaFoldDB" id="I8IXZ6"/>
<evidence type="ECO:0000256" key="7">
    <source>
        <dbReference type="SAM" id="Phobius"/>
    </source>
</evidence>
<keyword evidence="4 7" id="KW-0812">Transmembrane</keyword>
<keyword evidence="3" id="KW-1003">Cell membrane</keyword>
<reference evidence="9 10" key="1">
    <citation type="journal article" date="2012" name="J. Bacteriol.">
        <title>Genome of Bacillus macauensis ZFHKF-1, a Long-Chain-Forming Bacterium.</title>
        <authorList>
            <person name="Cai L."/>
            <person name="Zhang T."/>
        </authorList>
    </citation>
    <scope>NUCLEOTIDE SEQUENCE [LARGE SCALE GENOMIC DNA]</scope>
    <source>
        <strain evidence="9 10">ZFHKF-1</strain>
    </source>
</reference>
<evidence type="ECO:0000256" key="2">
    <source>
        <dbReference type="ARBA" id="ARBA00022448"/>
    </source>
</evidence>
<organism evidence="9 10">
    <name type="scientific">Fictibacillus macauensis ZFHKF-1</name>
    <dbReference type="NCBI Taxonomy" id="1196324"/>
    <lineage>
        <taxon>Bacteria</taxon>
        <taxon>Bacillati</taxon>
        <taxon>Bacillota</taxon>
        <taxon>Bacilli</taxon>
        <taxon>Bacillales</taxon>
        <taxon>Fictibacillaceae</taxon>
        <taxon>Fictibacillus</taxon>
    </lineage>
</organism>
<dbReference type="PANTHER" id="PTHR43124:SF10">
    <property type="entry name" value="PURINE EFFLUX PUMP PBUE"/>
    <property type="match status" value="1"/>
</dbReference>
<dbReference type="PANTHER" id="PTHR43124">
    <property type="entry name" value="PURINE EFFLUX PUMP PBUE"/>
    <property type="match status" value="1"/>
</dbReference>
<evidence type="ECO:0000256" key="1">
    <source>
        <dbReference type="ARBA" id="ARBA00004651"/>
    </source>
</evidence>
<name>I8IXZ6_9BACL</name>
<protein>
    <submittedName>
        <fullName evidence="9">Major facilitator family transporter</fullName>
    </submittedName>
</protein>
<evidence type="ECO:0000259" key="8">
    <source>
        <dbReference type="PROSITE" id="PS50850"/>
    </source>
</evidence>
<dbReference type="EMBL" id="AKKV01000036">
    <property type="protein sequence ID" value="EIT84366.1"/>
    <property type="molecule type" value="Genomic_DNA"/>
</dbReference>
<dbReference type="OrthoDB" id="2727100at2"/>
<feature type="domain" description="Major facilitator superfamily (MFS) profile" evidence="8">
    <location>
        <begin position="3"/>
        <end position="378"/>
    </location>
</feature>
<feature type="transmembrane region" description="Helical" evidence="7">
    <location>
        <begin position="355"/>
        <end position="377"/>
    </location>
</feature>
<dbReference type="Pfam" id="PF07690">
    <property type="entry name" value="MFS_1"/>
    <property type="match status" value="1"/>
</dbReference>
<keyword evidence="5 7" id="KW-1133">Transmembrane helix</keyword>
<dbReference type="InterPro" id="IPR050189">
    <property type="entry name" value="MFS_Efflux_Transporters"/>
</dbReference>
<feature type="transmembrane region" description="Helical" evidence="7">
    <location>
        <begin position="233"/>
        <end position="253"/>
    </location>
</feature>
<feature type="transmembrane region" description="Helical" evidence="7">
    <location>
        <begin position="265"/>
        <end position="288"/>
    </location>
</feature>
<proteinExistence type="predicted"/>
<evidence type="ECO:0000256" key="6">
    <source>
        <dbReference type="ARBA" id="ARBA00023136"/>
    </source>
</evidence>
<feature type="transmembrane region" description="Helical" evidence="7">
    <location>
        <begin position="127"/>
        <end position="149"/>
    </location>
</feature>
<dbReference type="RefSeq" id="WP_007203334.1">
    <property type="nucleotide sequence ID" value="NZ_AKKV01000036.1"/>
</dbReference>
<evidence type="ECO:0000256" key="4">
    <source>
        <dbReference type="ARBA" id="ARBA00022692"/>
    </source>
</evidence>
<evidence type="ECO:0000313" key="10">
    <source>
        <dbReference type="Proteomes" id="UP000004080"/>
    </source>
</evidence>
<keyword evidence="2" id="KW-0813">Transport</keyword>
<feature type="transmembrane region" description="Helical" evidence="7">
    <location>
        <begin position="155"/>
        <end position="178"/>
    </location>
</feature>
<dbReference type="CDD" id="cd17324">
    <property type="entry name" value="MFS_NepI_like"/>
    <property type="match status" value="1"/>
</dbReference>
<keyword evidence="10" id="KW-1185">Reference proteome</keyword>
<dbReference type="InterPro" id="IPR036259">
    <property type="entry name" value="MFS_trans_sf"/>
</dbReference>
<dbReference type="InterPro" id="IPR011701">
    <property type="entry name" value="MFS"/>
</dbReference>
<comment type="caution">
    <text evidence="9">The sequence shown here is derived from an EMBL/GenBank/DDBJ whole genome shotgun (WGS) entry which is preliminary data.</text>
</comment>
<dbReference type="GO" id="GO:0022857">
    <property type="term" value="F:transmembrane transporter activity"/>
    <property type="evidence" value="ECO:0007669"/>
    <property type="project" value="InterPro"/>
</dbReference>
<dbReference type="Gene3D" id="1.20.1250.20">
    <property type="entry name" value="MFS general substrate transporter like domains"/>
    <property type="match status" value="1"/>
</dbReference>
<dbReference type="PROSITE" id="PS50850">
    <property type="entry name" value="MFS"/>
    <property type="match status" value="1"/>
</dbReference>
<feature type="transmembrane region" description="Helical" evidence="7">
    <location>
        <begin position="69"/>
        <end position="91"/>
    </location>
</feature>
<evidence type="ECO:0000256" key="3">
    <source>
        <dbReference type="ARBA" id="ARBA00022475"/>
    </source>
</evidence>
<gene>
    <name evidence="9" type="ORF">A374_16308</name>
</gene>
<comment type="subcellular location">
    <subcellularLocation>
        <location evidence="1">Cell membrane</location>
        <topology evidence="1">Multi-pass membrane protein</topology>
    </subcellularLocation>
</comment>